<dbReference type="EMBL" id="SRRZ01000022">
    <property type="protein sequence ID" value="NQE33940.1"/>
    <property type="molecule type" value="Genomic_DNA"/>
</dbReference>
<name>A0ABX2CU71_9CYAN</name>
<evidence type="ECO:0000256" key="1">
    <source>
        <dbReference type="SAM" id="Phobius"/>
    </source>
</evidence>
<gene>
    <name evidence="2" type="ORF">E5S67_01663</name>
</gene>
<sequence length="83" mass="8876">MSIVLLNPAIVGISGKLPLQSVPVVSFLVQIAPAVGIVGYFWFQNGQQAVNQLASQSIDAEADRIYSQYEVLATAFAVPDKLV</sequence>
<comment type="caution">
    <text evidence="2">The sequence shown here is derived from an EMBL/GenBank/DDBJ whole genome shotgun (WGS) entry which is preliminary data.</text>
</comment>
<reference evidence="2 3" key="1">
    <citation type="journal article" date="2020" name="Sci. Rep.">
        <title>A novel cyanobacterial geosmin producer, revising GeoA distribution and dispersion patterns in Bacteria.</title>
        <authorList>
            <person name="Churro C."/>
            <person name="Semedo-Aguiar A.P."/>
            <person name="Silva A.D."/>
            <person name="Pereira-Leal J.B."/>
            <person name="Leite R.B."/>
        </authorList>
    </citation>
    <scope>NUCLEOTIDE SEQUENCE [LARGE SCALE GENOMIC DNA]</scope>
    <source>
        <strain evidence="2 3">IPMA8</strain>
    </source>
</reference>
<keyword evidence="1" id="KW-1133">Transmembrane helix</keyword>
<dbReference type="Proteomes" id="UP000702425">
    <property type="component" value="Unassembled WGS sequence"/>
</dbReference>
<protein>
    <submittedName>
        <fullName evidence="2">Uncharacterized protein</fullName>
    </submittedName>
</protein>
<feature type="transmembrane region" description="Helical" evidence="1">
    <location>
        <begin position="24"/>
        <end position="43"/>
    </location>
</feature>
<organism evidence="2 3">
    <name type="scientific">Microcoleus asticus IPMA8</name>
    <dbReference type="NCBI Taxonomy" id="2563858"/>
    <lineage>
        <taxon>Bacteria</taxon>
        <taxon>Bacillati</taxon>
        <taxon>Cyanobacteriota</taxon>
        <taxon>Cyanophyceae</taxon>
        <taxon>Oscillatoriophycideae</taxon>
        <taxon>Oscillatoriales</taxon>
        <taxon>Microcoleaceae</taxon>
        <taxon>Microcoleus</taxon>
        <taxon>Microcoleus asticus</taxon>
    </lineage>
</organism>
<keyword evidence="1" id="KW-0812">Transmembrane</keyword>
<accession>A0ABX2CU71</accession>
<keyword evidence="3" id="KW-1185">Reference proteome</keyword>
<evidence type="ECO:0000313" key="2">
    <source>
        <dbReference type="EMBL" id="NQE33940.1"/>
    </source>
</evidence>
<evidence type="ECO:0000313" key="3">
    <source>
        <dbReference type="Proteomes" id="UP000702425"/>
    </source>
</evidence>
<dbReference type="RefSeq" id="WP_172186599.1">
    <property type="nucleotide sequence ID" value="NZ_CAWPPK010000135.1"/>
</dbReference>
<keyword evidence="1" id="KW-0472">Membrane</keyword>
<proteinExistence type="predicted"/>